<accession>D5HCB7</accession>
<dbReference type="GO" id="GO:0016787">
    <property type="term" value="F:hydrolase activity"/>
    <property type="evidence" value="ECO:0007669"/>
    <property type="project" value="InterPro"/>
</dbReference>
<gene>
    <name evidence="2" type="ordered locus">SRM_02751</name>
</gene>
<dbReference type="KEGG" id="srm:SRM_02751"/>
<feature type="domain" description="3-keto-alpha-glucoside-1,2-lyase/3-keto-2-hydroxy-glucal hydratase" evidence="1">
    <location>
        <begin position="87"/>
        <end position="292"/>
    </location>
</feature>
<reference evidence="3" key="2">
    <citation type="submission" date="2010-04" db="EMBL/GenBank/DDBJ databases">
        <title>Genome sequence of Salinibacter ruber M8.</title>
        <authorList>
            <consortium name="Genoscope"/>
        </authorList>
    </citation>
    <scope>NUCLEOTIDE SEQUENCE [LARGE SCALE GENOMIC DNA]</scope>
    <source>
        <strain evidence="3">M8</strain>
    </source>
</reference>
<organism evidence="2 3">
    <name type="scientific">Salinibacter ruber (strain M8)</name>
    <dbReference type="NCBI Taxonomy" id="761659"/>
    <lineage>
        <taxon>Bacteria</taxon>
        <taxon>Pseudomonadati</taxon>
        <taxon>Rhodothermota</taxon>
        <taxon>Rhodothermia</taxon>
        <taxon>Rhodothermales</taxon>
        <taxon>Salinibacteraceae</taxon>
        <taxon>Salinibacter</taxon>
    </lineage>
</organism>
<proteinExistence type="predicted"/>
<evidence type="ECO:0000259" key="1">
    <source>
        <dbReference type="Pfam" id="PF06439"/>
    </source>
</evidence>
<evidence type="ECO:0000313" key="3">
    <source>
        <dbReference type="Proteomes" id="UP000000933"/>
    </source>
</evidence>
<dbReference type="PATRIC" id="fig|761659.10.peg.3004"/>
<dbReference type="InterPro" id="IPR010496">
    <property type="entry name" value="AL/BT2_dom"/>
</dbReference>
<name>D5HCB7_SALRM</name>
<dbReference type="EMBL" id="FP565814">
    <property type="protein sequence ID" value="CBH25672.1"/>
    <property type="molecule type" value="Genomic_DNA"/>
</dbReference>
<sequence>MIPHISLRISLRPSTGRVGSTPERTHGFRFTTFVLPIMTVLPPMTGRTMRAATILIALSSALLLTAPASAQEMDAPNTLTPAERADGWTLLFDGETAAGWRGYNDEDFPDTGWTIEDGVLTIEGAGGGVSGSGGDIITTETYEDFVLKLEWKISEGGNSGIFYRAIEQPDQPIYWSAPEMQILDNANHPDAGRGENGNRKAGSLYDLIPADPQTFSGHGEWQDVMIVVEGAHVEHWLNGQKVLEYETWTPGWYRMIRDSKFRTHPEFGDAREGHIGLQDHGTTAHFRNIKIKEL</sequence>
<dbReference type="Pfam" id="PF06439">
    <property type="entry name" value="3keto-disac_hyd"/>
    <property type="match status" value="1"/>
</dbReference>
<dbReference type="HOGENOM" id="CLU_073042_0_0_10"/>
<reference evidence="2 3" key="1">
    <citation type="journal article" date="2010" name="ISME J.">
        <title>Fine-scale evolution: genomic, phenotypic and ecological differentiation in two coexisting Salinibacter ruber strains.</title>
        <authorList>
            <person name="Pena A."/>
            <person name="Teeling H."/>
            <person name="Huerta-Cepas J."/>
            <person name="Santos F."/>
            <person name="Yarza P."/>
            <person name="Brito-Echeverria J."/>
            <person name="Lucio M."/>
            <person name="Schmitt-Kopplin P."/>
            <person name="Meseguer I."/>
            <person name="Schenowitz C."/>
            <person name="Dossat C."/>
            <person name="Barbe V."/>
            <person name="Dopazo J."/>
            <person name="Rossello-Mora R."/>
            <person name="Schuler M."/>
            <person name="Glockner F.O."/>
            <person name="Amann R."/>
            <person name="Gabaldon T."/>
            <person name="Anton J."/>
        </authorList>
    </citation>
    <scope>NUCLEOTIDE SEQUENCE [LARGE SCALE GENOMIC DNA]</scope>
    <source>
        <strain evidence="2 3">M8</strain>
    </source>
</reference>
<dbReference type="Proteomes" id="UP000000933">
    <property type="component" value="Chromosome"/>
</dbReference>
<dbReference type="AlphaFoldDB" id="D5HCB7"/>
<dbReference type="Gene3D" id="2.60.120.560">
    <property type="entry name" value="Exo-inulinase, domain 1"/>
    <property type="match status" value="1"/>
</dbReference>
<evidence type="ECO:0000313" key="2">
    <source>
        <dbReference type="EMBL" id="CBH25672.1"/>
    </source>
</evidence>
<protein>
    <recommendedName>
        <fullName evidence="1">3-keto-alpha-glucoside-1,2-lyase/3-keto-2-hydroxy-glucal hydratase domain-containing protein</fullName>
    </recommendedName>
</protein>